<protein>
    <recommendedName>
        <fullName evidence="1">DUF1618 domain-containing protein</fullName>
    </recommendedName>
</protein>
<dbReference type="OrthoDB" id="683831at2759"/>
<name>A0A9R1HAS3_WHEAT</name>
<organism evidence="2">
    <name type="scientific">Triticum aestivum</name>
    <name type="common">Wheat</name>
    <dbReference type="NCBI Taxonomy" id="4565"/>
    <lineage>
        <taxon>Eukaryota</taxon>
        <taxon>Viridiplantae</taxon>
        <taxon>Streptophyta</taxon>
        <taxon>Embryophyta</taxon>
        <taxon>Tracheophyta</taxon>
        <taxon>Spermatophyta</taxon>
        <taxon>Magnoliopsida</taxon>
        <taxon>Liliopsida</taxon>
        <taxon>Poales</taxon>
        <taxon>Poaceae</taxon>
        <taxon>BOP clade</taxon>
        <taxon>Pooideae</taxon>
        <taxon>Triticodae</taxon>
        <taxon>Triticeae</taxon>
        <taxon>Triticinae</taxon>
        <taxon>Triticum</taxon>
    </lineage>
</organism>
<dbReference type="InterPro" id="IPR011676">
    <property type="entry name" value="DUF1618"/>
</dbReference>
<dbReference type="AlphaFoldDB" id="A0A9R1HAS3"/>
<feature type="non-terminal residue" evidence="2">
    <location>
        <position position="1"/>
    </location>
</feature>
<gene>
    <name evidence="2" type="ORF">CFC21_068268</name>
</gene>
<dbReference type="Pfam" id="PF07762">
    <property type="entry name" value="DUF1618"/>
    <property type="match status" value="1"/>
</dbReference>
<feature type="domain" description="DUF1618" evidence="1">
    <location>
        <begin position="288"/>
        <end position="430"/>
    </location>
</feature>
<dbReference type="PANTHER" id="PTHR33074">
    <property type="entry name" value="EXPRESSED PROTEIN-RELATED"/>
    <property type="match status" value="1"/>
</dbReference>
<comment type="caution">
    <text evidence="2">The sequence shown here is derived from an EMBL/GenBank/DDBJ whole genome shotgun (WGS) entry which is preliminary data.</text>
</comment>
<dbReference type="PANTHER" id="PTHR33074:SF93">
    <property type="entry name" value="DUF1618 DOMAIN-CONTAINING PROTEIN"/>
    <property type="match status" value="1"/>
</dbReference>
<reference evidence="2" key="1">
    <citation type="journal article" date="2017" name="Gigascience">
        <title>The first near-complete assembly of the hexaploid bread wheat genome, Triticum aestivum.</title>
        <authorList>
            <person name="Zimin A.V."/>
            <person name="Puiu D."/>
            <person name="Hall R."/>
            <person name="Kingan S."/>
            <person name="Clavijo B.J."/>
            <person name="Salzberg S.L."/>
        </authorList>
    </citation>
    <scope>NUCLEOTIDE SEQUENCE</scope>
    <source>
        <tissue evidence="2">Leaf</tissue>
    </source>
</reference>
<proteinExistence type="predicted"/>
<dbReference type="Proteomes" id="UP000815260">
    <property type="component" value="Chromosome 5A"/>
</dbReference>
<reference evidence="2" key="2">
    <citation type="submission" date="2020-03" db="EMBL/GenBank/DDBJ databases">
        <title>The second near-complete assembly of the hexaploid bread wheat (Triticum aestivum) genome.</title>
        <authorList>
            <person name="Zimin A.V."/>
            <person name="Puiu D."/>
            <person name="Shumante A."/>
            <person name="Alonge M."/>
            <person name="Salzberg S.L."/>
        </authorList>
    </citation>
    <scope>NUCLEOTIDE SEQUENCE</scope>
    <source>
        <tissue evidence="2">Leaf</tissue>
    </source>
</reference>
<sequence length="523" mass="59287">VRVRVREEAEAAALFPIPISIPMPIPMTTGGKKIREEAEAEAEAAALFPTRIPIGMASRGGGAPWADGAFPDWVMLDRLGRTKSYDGICAVREAVNQNKTAAAVHMASGRSCYVSFALADPPEGVSYFDLHWPEKEASATRPACPYVRATDEDLVLFHISIPSQTRYDNIASDLFVYTAAGPSPSVQQLPRYTKDRKRPFLMDKFATGILQLAPDCYIVADLNVYPKKSDTGNHPMLVELCIFNSEKGHWGTICNRPAPRPHDQSNVRFPFLWSTDDVLALDGRFLCWVDYFSGVLISDFSDTCSPVLHFVPFPGGKEYRNDVRVERYFPGRFQSVSVSQGMLRFVHIDNDFHERIHGGHRHLLERRLGQHPRQKITIWNLNMMSKFKWELHRVIYLDSVWGSSGYQELHIPRRLPEFPIISADDPDIVCCLLREEEFHGEAWMIMVDMKQAHVQSCTPYINQQSCYAKSVDVDVDVQARKSRFANVPLLPAVFSRHLERPTGMLWNNDKLAPHPSKKSKFAR</sequence>
<dbReference type="EMBL" id="CM022223">
    <property type="protein sequence ID" value="KAF7061583.1"/>
    <property type="molecule type" value="Genomic_DNA"/>
</dbReference>
<evidence type="ECO:0000259" key="1">
    <source>
        <dbReference type="Pfam" id="PF07762"/>
    </source>
</evidence>
<accession>A0A9R1HAS3</accession>
<evidence type="ECO:0000313" key="2">
    <source>
        <dbReference type="EMBL" id="KAF7061583.1"/>
    </source>
</evidence>